<dbReference type="Proteomes" id="UP000294927">
    <property type="component" value="Unassembled WGS sequence"/>
</dbReference>
<feature type="domain" description="SGNH hydrolase-type esterase" evidence="1">
    <location>
        <begin position="208"/>
        <end position="407"/>
    </location>
</feature>
<dbReference type="Pfam" id="PF13472">
    <property type="entry name" value="Lipase_GDSL_2"/>
    <property type="match status" value="1"/>
</dbReference>
<keyword evidence="3" id="KW-1185">Reference proteome</keyword>
<proteinExistence type="predicted"/>
<dbReference type="InterPro" id="IPR053140">
    <property type="entry name" value="GDSL_Rv0518-like"/>
</dbReference>
<evidence type="ECO:0000259" key="1">
    <source>
        <dbReference type="Pfam" id="PF13472"/>
    </source>
</evidence>
<sequence length="425" mass="44531">MTITNRVRRLLVLTVAFVAGVVAVSSVAGATPGRQGHRQWFTSWAQSQQWLSAAVLDHQSVRMITHLSQGGHALRIRLQNTFGTSPLSVDATTVAPSGGGPALTGPANAVTFHGRAAVVVPAGGDVWSDPVRLATRPQDDVAVSMYLAGRTTPGEHGSAFRNNYLTPTGSGDHTTDGDGAAYTATTGATYLVSAVDVANPDLDGTVVAFGSSVVDGTGSTDCGPGCTELGTNRRWTDDLARRVTTELPAGRQVAIANAGIGGTTSSAACPSIPGQFTGLDALARLDRDVLALHGVTAVLYYYGTNDLADACDARQILDSYRQVFARLRGAGVRVYVTPITPRPGYSDQNNLDRHAVGTFVENGNDCAGTCDGTVDFDRVLEDPLRPNSILPAYDVGDGIHVNIEAQQALADYVPLRMITNGPADR</sequence>
<evidence type="ECO:0000313" key="3">
    <source>
        <dbReference type="Proteomes" id="UP000294927"/>
    </source>
</evidence>
<gene>
    <name evidence="2" type="ORF">CLV71_102222</name>
</gene>
<dbReference type="InterPro" id="IPR013830">
    <property type="entry name" value="SGNH_hydro"/>
</dbReference>
<dbReference type="RefSeq" id="WP_208297394.1">
    <property type="nucleotide sequence ID" value="NZ_SOCP01000002.1"/>
</dbReference>
<comment type="caution">
    <text evidence="2">The sequence shown here is derived from an EMBL/GenBank/DDBJ whole genome shotgun (WGS) entry which is preliminary data.</text>
</comment>
<name>A0A4R7W0V2_9PSEU</name>
<dbReference type="Gene3D" id="3.40.50.1110">
    <property type="entry name" value="SGNH hydrolase"/>
    <property type="match status" value="1"/>
</dbReference>
<protein>
    <submittedName>
        <fullName evidence="2">Lysophospholipase L1-like esterase</fullName>
    </submittedName>
</protein>
<dbReference type="PANTHER" id="PTHR43784:SF2">
    <property type="entry name" value="GDSL-LIKE LIPASE_ACYLHYDROLASE, PUTATIVE (AFU_ORTHOLOGUE AFUA_2G00820)-RELATED"/>
    <property type="match status" value="1"/>
</dbReference>
<dbReference type="InterPro" id="IPR036514">
    <property type="entry name" value="SGNH_hydro_sf"/>
</dbReference>
<organism evidence="2 3">
    <name type="scientific">Actinophytocola oryzae</name>
    <dbReference type="NCBI Taxonomy" id="502181"/>
    <lineage>
        <taxon>Bacteria</taxon>
        <taxon>Bacillati</taxon>
        <taxon>Actinomycetota</taxon>
        <taxon>Actinomycetes</taxon>
        <taxon>Pseudonocardiales</taxon>
        <taxon>Pseudonocardiaceae</taxon>
    </lineage>
</organism>
<evidence type="ECO:0000313" key="2">
    <source>
        <dbReference type="EMBL" id="TDV56156.1"/>
    </source>
</evidence>
<dbReference type="AlphaFoldDB" id="A0A4R7W0V2"/>
<accession>A0A4R7W0V2</accession>
<reference evidence="2 3" key="1">
    <citation type="submission" date="2019-03" db="EMBL/GenBank/DDBJ databases">
        <title>Genomic Encyclopedia of Archaeal and Bacterial Type Strains, Phase II (KMG-II): from individual species to whole genera.</title>
        <authorList>
            <person name="Goeker M."/>
        </authorList>
    </citation>
    <scope>NUCLEOTIDE SEQUENCE [LARGE SCALE GENOMIC DNA]</scope>
    <source>
        <strain evidence="2 3">DSM 45499</strain>
    </source>
</reference>
<dbReference type="EMBL" id="SOCP01000002">
    <property type="protein sequence ID" value="TDV56156.1"/>
    <property type="molecule type" value="Genomic_DNA"/>
</dbReference>
<dbReference type="PANTHER" id="PTHR43784">
    <property type="entry name" value="GDSL-LIKE LIPASE/ACYLHYDROLASE, PUTATIVE (AFU_ORTHOLOGUE AFUA_2G00820)-RELATED"/>
    <property type="match status" value="1"/>
</dbReference>
<dbReference type="SUPFAM" id="SSF52266">
    <property type="entry name" value="SGNH hydrolase"/>
    <property type="match status" value="1"/>
</dbReference>